<dbReference type="EMBL" id="JABBPN010000003">
    <property type="protein sequence ID" value="NMO95212.1"/>
    <property type="molecule type" value="Genomic_DNA"/>
</dbReference>
<dbReference type="GO" id="GO:0034069">
    <property type="term" value="F:aminoglycoside N-acetyltransferase activity"/>
    <property type="evidence" value="ECO:0007669"/>
    <property type="project" value="TreeGrafter"/>
</dbReference>
<accession>A0A848M527</accession>
<dbReference type="Gene3D" id="3.40.630.30">
    <property type="match status" value="1"/>
</dbReference>
<organism evidence="2 3">
    <name type="scientific">Paenibacillus lemnae</name>
    <dbReference type="NCBI Taxonomy" id="1330551"/>
    <lineage>
        <taxon>Bacteria</taxon>
        <taxon>Bacillati</taxon>
        <taxon>Bacillota</taxon>
        <taxon>Bacilli</taxon>
        <taxon>Bacillales</taxon>
        <taxon>Paenibacillaceae</taxon>
        <taxon>Paenibacillus</taxon>
    </lineage>
</organism>
<dbReference type="SUPFAM" id="SSF55729">
    <property type="entry name" value="Acyl-CoA N-acyltransferases (Nat)"/>
    <property type="match status" value="1"/>
</dbReference>
<sequence>MQVTRMNSERLKEAVELSDRIFLKQPEQPSMGQSFPYIFDPGISHSYGAYEENGKLASFMGFVPFKMKIKGAELNVFSIGSVCTDMDSRGKGLAGELLSKCIQHAEQSGASLIFVSGARSLYTRIGCTAFGRASDHHMTPDAARSIQSTQESDIEIRELAAEDLFRLHGLLQSRSAVYDSSPAELGRLLEASAFANVIRLEQKVLGAFRNGILAAAVIVGVPGPAMTPSRASTMIEWAGDSQAAASLLAESFSRYSLNELVVSLPWQDRELASILEKAGAAGENVRNTGTVYVVNGRELLNQLQPLMPEETEGILQAEGDHGPYHYNQADGQHIALDDEGLLSLLFDPESSFRQTGSNADKPAIPLIPLPYTSGLQYI</sequence>
<dbReference type="AlphaFoldDB" id="A0A848M527"/>
<evidence type="ECO:0000259" key="1">
    <source>
        <dbReference type="PROSITE" id="PS51186"/>
    </source>
</evidence>
<dbReference type="GO" id="GO:0030649">
    <property type="term" value="P:aminoglycoside antibiotic catabolic process"/>
    <property type="evidence" value="ECO:0007669"/>
    <property type="project" value="TreeGrafter"/>
</dbReference>
<feature type="domain" description="N-acetyltransferase" evidence="1">
    <location>
        <begin position="1"/>
        <end position="151"/>
    </location>
</feature>
<dbReference type="Pfam" id="PF13527">
    <property type="entry name" value="Acetyltransf_9"/>
    <property type="match status" value="1"/>
</dbReference>
<keyword evidence="2" id="KW-0808">Transferase</keyword>
<name>A0A848M527_PAELE</name>
<gene>
    <name evidence="2" type="ORF">HII30_05340</name>
</gene>
<dbReference type="CDD" id="cd04301">
    <property type="entry name" value="NAT_SF"/>
    <property type="match status" value="1"/>
</dbReference>
<keyword evidence="3" id="KW-1185">Reference proteome</keyword>
<dbReference type="InterPro" id="IPR051554">
    <property type="entry name" value="Acetyltransferase_Eis"/>
</dbReference>
<dbReference type="InterPro" id="IPR016181">
    <property type="entry name" value="Acyl_CoA_acyltransferase"/>
</dbReference>
<dbReference type="PROSITE" id="PS51186">
    <property type="entry name" value="GNAT"/>
    <property type="match status" value="1"/>
</dbReference>
<reference evidence="2 3" key="1">
    <citation type="submission" date="2020-04" db="EMBL/GenBank/DDBJ databases">
        <title>Paenibacillus algicola sp. nov., a novel marine bacterium producing alginate lyase.</title>
        <authorList>
            <person name="Huang H."/>
        </authorList>
    </citation>
    <scope>NUCLEOTIDE SEQUENCE [LARGE SCALE GENOMIC DNA]</scope>
    <source>
        <strain evidence="2 3">L7-75</strain>
    </source>
</reference>
<proteinExistence type="predicted"/>
<comment type="caution">
    <text evidence="2">The sequence shown here is derived from an EMBL/GenBank/DDBJ whole genome shotgun (WGS) entry which is preliminary data.</text>
</comment>
<dbReference type="InterPro" id="IPR000182">
    <property type="entry name" value="GNAT_dom"/>
</dbReference>
<protein>
    <submittedName>
        <fullName evidence="2">GNAT family N-acetyltransferase</fullName>
    </submittedName>
</protein>
<evidence type="ECO:0000313" key="3">
    <source>
        <dbReference type="Proteomes" id="UP000565468"/>
    </source>
</evidence>
<dbReference type="RefSeq" id="WP_169503958.1">
    <property type="nucleotide sequence ID" value="NZ_JABBPN010000003.1"/>
</dbReference>
<evidence type="ECO:0000313" key="2">
    <source>
        <dbReference type="EMBL" id="NMO95212.1"/>
    </source>
</evidence>
<dbReference type="PANTHER" id="PTHR37817">
    <property type="entry name" value="N-ACETYLTRANSFERASE EIS"/>
    <property type="match status" value="1"/>
</dbReference>
<dbReference type="Proteomes" id="UP000565468">
    <property type="component" value="Unassembled WGS sequence"/>
</dbReference>
<dbReference type="PANTHER" id="PTHR37817:SF1">
    <property type="entry name" value="N-ACETYLTRANSFERASE EIS"/>
    <property type="match status" value="1"/>
</dbReference>